<organism evidence="4 5">
    <name type="scientific">Littorina saxatilis</name>
    <dbReference type="NCBI Taxonomy" id="31220"/>
    <lineage>
        <taxon>Eukaryota</taxon>
        <taxon>Metazoa</taxon>
        <taxon>Spiralia</taxon>
        <taxon>Lophotrochozoa</taxon>
        <taxon>Mollusca</taxon>
        <taxon>Gastropoda</taxon>
        <taxon>Caenogastropoda</taxon>
        <taxon>Littorinimorpha</taxon>
        <taxon>Littorinoidea</taxon>
        <taxon>Littorinidae</taxon>
        <taxon>Littorina</taxon>
    </lineage>
</organism>
<dbReference type="SUPFAM" id="SSF47473">
    <property type="entry name" value="EF-hand"/>
    <property type="match status" value="1"/>
</dbReference>
<dbReference type="InterPro" id="IPR050145">
    <property type="entry name" value="Centrin_CML-like"/>
</dbReference>
<dbReference type="Pfam" id="PF13499">
    <property type="entry name" value="EF-hand_7"/>
    <property type="match status" value="2"/>
</dbReference>
<dbReference type="AlphaFoldDB" id="A0AAN9BQJ2"/>
<evidence type="ECO:0000256" key="2">
    <source>
        <dbReference type="ARBA" id="ARBA00022837"/>
    </source>
</evidence>
<dbReference type="PANTHER" id="PTHR23050">
    <property type="entry name" value="CALCIUM BINDING PROTEIN"/>
    <property type="match status" value="1"/>
</dbReference>
<dbReference type="EMBL" id="JBAMIC010000003">
    <property type="protein sequence ID" value="KAK7109678.1"/>
    <property type="molecule type" value="Genomic_DNA"/>
</dbReference>
<accession>A0AAN9BQJ2</accession>
<feature type="domain" description="EF-hand" evidence="3">
    <location>
        <begin position="38"/>
        <end position="73"/>
    </location>
</feature>
<evidence type="ECO:0000259" key="3">
    <source>
        <dbReference type="PROSITE" id="PS50222"/>
    </source>
</evidence>
<keyword evidence="5" id="KW-1185">Reference proteome</keyword>
<dbReference type="InterPro" id="IPR002048">
    <property type="entry name" value="EF_hand_dom"/>
</dbReference>
<gene>
    <name evidence="4" type="ORF">V1264_013677</name>
</gene>
<dbReference type="GO" id="GO:0005509">
    <property type="term" value="F:calcium ion binding"/>
    <property type="evidence" value="ECO:0007669"/>
    <property type="project" value="InterPro"/>
</dbReference>
<dbReference type="CDD" id="cd00051">
    <property type="entry name" value="EFh"/>
    <property type="match status" value="1"/>
</dbReference>
<dbReference type="Gene3D" id="1.10.238.10">
    <property type="entry name" value="EF-hand"/>
    <property type="match status" value="2"/>
</dbReference>
<keyword evidence="1" id="KW-0677">Repeat</keyword>
<keyword evidence="2" id="KW-0106">Calcium</keyword>
<proteinExistence type="predicted"/>
<dbReference type="InterPro" id="IPR018247">
    <property type="entry name" value="EF_Hand_1_Ca_BS"/>
</dbReference>
<dbReference type="PROSITE" id="PS00018">
    <property type="entry name" value="EF_HAND_1"/>
    <property type="match status" value="4"/>
</dbReference>
<dbReference type="InterPro" id="IPR011992">
    <property type="entry name" value="EF-hand-dom_pair"/>
</dbReference>
<reference evidence="4 5" key="1">
    <citation type="submission" date="2024-02" db="EMBL/GenBank/DDBJ databases">
        <title>Chromosome-scale genome assembly of the rough periwinkle Littorina saxatilis.</title>
        <authorList>
            <person name="De Jode A."/>
            <person name="Faria R."/>
            <person name="Formenti G."/>
            <person name="Sims Y."/>
            <person name="Smith T.P."/>
            <person name="Tracey A."/>
            <person name="Wood J.M.D."/>
            <person name="Zagrodzka Z.B."/>
            <person name="Johannesson K."/>
            <person name="Butlin R.K."/>
            <person name="Leder E.H."/>
        </authorList>
    </citation>
    <scope>NUCLEOTIDE SEQUENCE [LARGE SCALE GENOMIC DNA]</scope>
    <source>
        <strain evidence="4">Snail1</strain>
        <tissue evidence="4">Muscle</tissue>
    </source>
</reference>
<protein>
    <recommendedName>
        <fullName evidence="3">EF-hand domain-containing protein</fullName>
    </recommendedName>
</protein>
<comment type="caution">
    <text evidence="4">The sequence shown here is derived from an EMBL/GenBank/DDBJ whole genome shotgun (WGS) entry which is preliminary data.</text>
</comment>
<evidence type="ECO:0000313" key="4">
    <source>
        <dbReference type="EMBL" id="KAK7109678.1"/>
    </source>
</evidence>
<feature type="domain" description="EF-hand" evidence="3">
    <location>
        <begin position="75"/>
        <end position="110"/>
    </location>
</feature>
<evidence type="ECO:0000313" key="5">
    <source>
        <dbReference type="Proteomes" id="UP001374579"/>
    </source>
</evidence>
<evidence type="ECO:0000256" key="1">
    <source>
        <dbReference type="ARBA" id="ARBA00022737"/>
    </source>
</evidence>
<sequence length="138" mass="15563">MSFEQRCSDFFDSADTDNTGYLNQLELAKVVSNSGCKKDAREIIEWFDDLDKNDDDKISKQEFLKALGKVPPKDVKEADLRAAFKQFDLDGSGSITLDELKQVLVNNGEDPENAALDMDANDDGKVQFEEFLAAWRNM</sequence>
<dbReference type="Proteomes" id="UP001374579">
    <property type="component" value="Unassembled WGS sequence"/>
</dbReference>
<dbReference type="PROSITE" id="PS50222">
    <property type="entry name" value="EF_HAND_2"/>
    <property type="match status" value="4"/>
</dbReference>
<feature type="domain" description="EF-hand" evidence="3">
    <location>
        <begin position="2"/>
        <end position="37"/>
    </location>
</feature>
<name>A0AAN9BQJ2_9CAEN</name>
<dbReference type="FunFam" id="1.10.238.10:FF:000003">
    <property type="entry name" value="Calmodulin A"/>
    <property type="match status" value="1"/>
</dbReference>
<dbReference type="SMART" id="SM00054">
    <property type="entry name" value="EFh"/>
    <property type="match status" value="4"/>
</dbReference>
<feature type="domain" description="EF-hand" evidence="3">
    <location>
        <begin position="117"/>
        <end position="138"/>
    </location>
</feature>